<evidence type="ECO:0000256" key="10">
    <source>
        <dbReference type="ARBA" id="ARBA00023014"/>
    </source>
</evidence>
<organism evidence="15">
    <name type="scientific">Ostreococcus mediterraneus</name>
    <dbReference type="NCBI Taxonomy" id="1486918"/>
    <lineage>
        <taxon>Eukaryota</taxon>
        <taxon>Viridiplantae</taxon>
        <taxon>Chlorophyta</taxon>
        <taxon>Mamiellophyceae</taxon>
        <taxon>Mamiellales</taxon>
        <taxon>Bathycoccaceae</taxon>
        <taxon>Ostreococcus</taxon>
    </lineage>
</organism>
<dbReference type="InterPro" id="IPR006554">
    <property type="entry name" value="Helicase-like_DEXD_c2"/>
</dbReference>
<dbReference type="GO" id="GO:0003678">
    <property type="term" value="F:DNA helicase activity"/>
    <property type="evidence" value="ECO:0007669"/>
    <property type="project" value="InterPro"/>
</dbReference>
<dbReference type="EMBL" id="HBEW01006034">
    <property type="protein sequence ID" value="CAD8584793.1"/>
    <property type="molecule type" value="Transcribed_RNA"/>
</dbReference>
<gene>
    <name evidence="15" type="ORF">OMED0929_LOCUS5104</name>
</gene>
<keyword evidence="9" id="KW-0408">Iron</keyword>
<comment type="similarity">
    <text evidence="3">Belongs to the DEAD box helicase family. DEAH subfamily. DDX11/CHL1 sub-subfamily.</text>
</comment>
<dbReference type="CDD" id="cd18788">
    <property type="entry name" value="SF2_C_XPD"/>
    <property type="match status" value="1"/>
</dbReference>
<keyword evidence="8" id="KW-0067">ATP-binding</keyword>
<dbReference type="GO" id="GO:0005524">
    <property type="term" value="F:ATP binding"/>
    <property type="evidence" value="ECO:0007669"/>
    <property type="project" value="UniProtKB-KW"/>
</dbReference>
<dbReference type="GO" id="GO:0051536">
    <property type="term" value="F:iron-sulfur cluster binding"/>
    <property type="evidence" value="ECO:0007669"/>
    <property type="project" value="UniProtKB-KW"/>
</dbReference>
<dbReference type="InterPro" id="IPR010614">
    <property type="entry name" value="RAD3-like_helicase_DEAD"/>
</dbReference>
<feature type="region of interest" description="Disordered" evidence="13">
    <location>
        <begin position="71"/>
        <end position="164"/>
    </location>
</feature>
<evidence type="ECO:0000259" key="14">
    <source>
        <dbReference type="PROSITE" id="PS51193"/>
    </source>
</evidence>
<evidence type="ECO:0000313" key="15">
    <source>
        <dbReference type="EMBL" id="CAD8584793.1"/>
    </source>
</evidence>
<feature type="region of interest" description="Disordered" evidence="13">
    <location>
        <begin position="186"/>
        <end position="205"/>
    </location>
</feature>
<dbReference type="GO" id="GO:0016818">
    <property type="term" value="F:hydrolase activity, acting on acid anhydrides, in phosphorus-containing anhydrides"/>
    <property type="evidence" value="ECO:0007669"/>
    <property type="project" value="InterPro"/>
</dbReference>
<evidence type="ECO:0000256" key="8">
    <source>
        <dbReference type="ARBA" id="ARBA00022840"/>
    </source>
</evidence>
<dbReference type="SUPFAM" id="SSF52540">
    <property type="entry name" value="P-loop containing nucleoside triphosphate hydrolases"/>
    <property type="match status" value="1"/>
</dbReference>
<evidence type="ECO:0000256" key="4">
    <source>
        <dbReference type="ARBA" id="ARBA00022723"/>
    </source>
</evidence>
<dbReference type="GO" id="GO:0046872">
    <property type="term" value="F:metal ion binding"/>
    <property type="evidence" value="ECO:0007669"/>
    <property type="project" value="UniProtKB-KW"/>
</dbReference>
<dbReference type="PANTHER" id="PTHR11472">
    <property type="entry name" value="DNA REPAIR DEAD HELICASE RAD3/XP-D SUBFAMILY MEMBER"/>
    <property type="match status" value="1"/>
</dbReference>
<feature type="compositionally biased region" description="Basic and acidic residues" evidence="13">
    <location>
        <begin position="94"/>
        <end position="130"/>
    </location>
</feature>
<evidence type="ECO:0000256" key="2">
    <source>
        <dbReference type="ARBA" id="ARBA00004123"/>
    </source>
</evidence>
<dbReference type="GO" id="GO:0006139">
    <property type="term" value="P:nucleobase-containing compound metabolic process"/>
    <property type="evidence" value="ECO:0007669"/>
    <property type="project" value="InterPro"/>
</dbReference>
<feature type="compositionally biased region" description="Acidic residues" evidence="13">
    <location>
        <begin position="189"/>
        <end position="205"/>
    </location>
</feature>
<protein>
    <recommendedName>
        <fullName evidence="14">Helicase ATP-binding domain-containing protein</fullName>
    </recommendedName>
</protein>
<evidence type="ECO:0000256" key="5">
    <source>
        <dbReference type="ARBA" id="ARBA00022741"/>
    </source>
</evidence>
<name>A0A7S0PMI9_9CHLO</name>
<dbReference type="InterPro" id="IPR006555">
    <property type="entry name" value="ATP-dep_Helicase_C"/>
</dbReference>
<dbReference type="GO" id="GO:0005634">
    <property type="term" value="C:nucleus"/>
    <property type="evidence" value="ECO:0007669"/>
    <property type="project" value="UniProtKB-SubCell"/>
</dbReference>
<evidence type="ECO:0000256" key="13">
    <source>
        <dbReference type="SAM" id="MobiDB-lite"/>
    </source>
</evidence>
<dbReference type="InterPro" id="IPR014013">
    <property type="entry name" value="Helic_SF1/SF2_ATP-bd_DinG/Rad3"/>
</dbReference>
<keyword evidence="7" id="KW-0347">Helicase</keyword>
<evidence type="ECO:0000256" key="11">
    <source>
        <dbReference type="ARBA" id="ARBA00023235"/>
    </source>
</evidence>
<dbReference type="Pfam" id="PF13307">
    <property type="entry name" value="Helicase_C_2"/>
    <property type="match status" value="1"/>
</dbReference>
<keyword evidence="11" id="KW-0413">Isomerase</keyword>
<proteinExistence type="inferred from homology"/>
<evidence type="ECO:0000256" key="6">
    <source>
        <dbReference type="ARBA" id="ARBA00022801"/>
    </source>
</evidence>
<evidence type="ECO:0000256" key="12">
    <source>
        <dbReference type="ARBA" id="ARBA00023242"/>
    </source>
</evidence>
<keyword evidence="4" id="KW-0479">Metal-binding</keyword>
<dbReference type="InterPro" id="IPR013020">
    <property type="entry name" value="Rad3/Chl1-like"/>
</dbReference>
<dbReference type="PANTHER" id="PTHR11472:SF41">
    <property type="entry name" value="ATP-DEPENDENT DNA HELICASE DDX11-RELATED"/>
    <property type="match status" value="1"/>
</dbReference>
<keyword evidence="5" id="KW-0547">Nucleotide-binding</keyword>
<comment type="cofactor">
    <cofactor evidence="1">
        <name>[4Fe-4S] cluster</name>
        <dbReference type="ChEBI" id="CHEBI:49883"/>
    </cofactor>
</comment>
<evidence type="ECO:0000256" key="1">
    <source>
        <dbReference type="ARBA" id="ARBA00001966"/>
    </source>
</evidence>
<dbReference type="GO" id="GO:0034085">
    <property type="term" value="P:establishment of sister chromatid cohesion"/>
    <property type="evidence" value="ECO:0007669"/>
    <property type="project" value="TreeGrafter"/>
</dbReference>
<evidence type="ECO:0000256" key="7">
    <source>
        <dbReference type="ARBA" id="ARBA00022806"/>
    </source>
</evidence>
<keyword evidence="10" id="KW-0411">Iron-sulfur</keyword>
<dbReference type="Pfam" id="PF06733">
    <property type="entry name" value="DEAD_2"/>
    <property type="match status" value="1"/>
</dbReference>
<dbReference type="SMART" id="SM00491">
    <property type="entry name" value="HELICc2"/>
    <property type="match status" value="1"/>
</dbReference>
<dbReference type="PROSITE" id="PS51193">
    <property type="entry name" value="HELICASE_ATP_BIND_2"/>
    <property type="match status" value="1"/>
</dbReference>
<feature type="compositionally biased region" description="Basic and acidic residues" evidence="13">
    <location>
        <begin position="138"/>
        <end position="148"/>
    </location>
</feature>
<feature type="domain" description="Helicase ATP-binding" evidence="14">
    <location>
        <begin position="7"/>
        <end position="427"/>
    </location>
</feature>
<keyword evidence="6" id="KW-0378">Hydrolase</keyword>
<dbReference type="InterPro" id="IPR045028">
    <property type="entry name" value="DinG/Rad3-like"/>
</dbReference>
<dbReference type="AlphaFoldDB" id="A0A7S0PMI9"/>
<dbReference type="GO" id="GO:0003677">
    <property type="term" value="F:DNA binding"/>
    <property type="evidence" value="ECO:0007669"/>
    <property type="project" value="InterPro"/>
</dbReference>
<reference evidence="15" key="1">
    <citation type="submission" date="2021-01" db="EMBL/GenBank/DDBJ databases">
        <authorList>
            <person name="Corre E."/>
            <person name="Pelletier E."/>
            <person name="Niang G."/>
            <person name="Scheremetjew M."/>
            <person name="Finn R."/>
            <person name="Kale V."/>
            <person name="Holt S."/>
            <person name="Cochrane G."/>
            <person name="Meng A."/>
            <person name="Brown T."/>
            <person name="Cohen L."/>
        </authorList>
    </citation>
    <scope>NUCLEOTIDE SEQUENCE</scope>
    <source>
        <strain evidence="15">Clade-D-RCC2572</strain>
    </source>
</reference>
<evidence type="ECO:0000256" key="3">
    <source>
        <dbReference type="ARBA" id="ARBA00008435"/>
    </source>
</evidence>
<dbReference type="NCBIfam" id="TIGR00604">
    <property type="entry name" value="rad3"/>
    <property type="match status" value="1"/>
</dbReference>
<accession>A0A7S0PMI9</accession>
<evidence type="ECO:0000256" key="9">
    <source>
        <dbReference type="ARBA" id="ARBA00023004"/>
    </source>
</evidence>
<dbReference type="SMART" id="SM00488">
    <property type="entry name" value="DEXDc2"/>
    <property type="match status" value="1"/>
</dbReference>
<dbReference type="Gene3D" id="3.40.50.300">
    <property type="entry name" value="P-loop containing nucleotide triphosphate hydrolases"/>
    <property type="match status" value="3"/>
</dbReference>
<sequence length="892" mass="98083">MPRLRRTEFPTFPYATPYAIQIELMRRVYDAAERSKTLGVFESPTGTGKTLSVLVGALSWVDDRRKARLRGEKLDDEDEDDAAGTKPSDTNEPDWLREYDTKRRKTDADEVERRRGARRAELRARAKAAETRVTLKTNAEKRLREKIESTSTTQRAIDPHTAEENEFLVDAYDSGAEGAREDLRALLRDDEEEDDDEDDFSRDEDEALRPAQQIILCSRTHSQLTQVIGELRSTVFGGKVAKAEEQVAAAAIAGRAQLCVNPAVKNLGSAARINERCLEMSKSKTTAKDKAVKACPFLSKRRRALLELKEAALAKPMDIEDLAKLGTTRKACPYYAARSALPEADLVLMPYASLLHADTRESLGVKLENAVVIFDEAHNLVDAVYNSYGASVSLEQVRDVLDMLTTYVDRFETRLSASNLRYLKVLTNLTRAFVNVLQKEIAEVKKSAPEKRLTSLNDFLFECGQDTVNMFSLRRYLKESKVAHKIASYGERIRAGHDASWGGDWDGVGQVKIEAVGGSKFAVAPDPNANPRVSAVHALTSLIDALASADTDGRIIVERDESGTSASVRFILLDAASRFKRVVQQARSVILVGGTLAPIPELVSQLFPELNAATSKTVESSAHALKMFSCGHIIPRDNLLPLAVPVGPTGVSLDFTHGARSNVALIDELGRIVLNASRIAPGGACVFFPSFKYADDVYERWTKSGALASISAVKDVYREPREASALEQCLRDYAVSVRGDGAVTAGKPRGAVLLCVVGGKLSEGINFKDELGRLVIMVGLPFANIADAELKARMDHLDAGVGNQGRGRAYYEALCMRGVNQSIGRAIRHVGDYACILLCDQRWGACGTSASRTKAAKALPDWIEQRLVVPERNFGEIQMRLAQFFKARTRQS</sequence>
<comment type="subcellular location">
    <subcellularLocation>
        <location evidence="2">Nucleus</location>
    </subcellularLocation>
</comment>
<keyword evidence="12" id="KW-0539">Nucleus</keyword>
<dbReference type="InterPro" id="IPR027417">
    <property type="entry name" value="P-loop_NTPase"/>
</dbReference>